<dbReference type="Pfam" id="PF10025">
    <property type="entry name" value="DUF2267"/>
    <property type="match status" value="2"/>
</dbReference>
<dbReference type="InterPro" id="IPR018727">
    <property type="entry name" value="DUF2267"/>
</dbReference>
<keyword evidence="2" id="KW-1185">Reference proteome</keyword>
<dbReference type="Proteomes" id="UP000638648">
    <property type="component" value="Unassembled WGS sequence"/>
</dbReference>
<accession>A0A927RAT1</accession>
<dbReference type="Gene3D" id="1.10.490.110">
    <property type="entry name" value="Uncharacterized conserved protein DUF2267"/>
    <property type="match status" value="2"/>
</dbReference>
<reference evidence="1" key="1">
    <citation type="submission" date="2020-10" db="EMBL/GenBank/DDBJ databases">
        <title>Sequencing the genomes of 1000 actinobacteria strains.</title>
        <authorList>
            <person name="Klenk H.-P."/>
        </authorList>
    </citation>
    <scope>NUCLEOTIDE SEQUENCE</scope>
    <source>
        <strain evidence="1">DSM 45354</strain>
    </source>
</reference>
<dbReference type="InterPro" id="IPR038282">
    <property type="entry name" value="DUF2267_sf"/>
</dbReference>
<comment type="caution">
    <text evidence="1">The sequence shown here is derived from an EMBL/GenBank/DDBJ whole genome shotgun (WGS) entry which is preliminary data.</text>
</comment>
<gene>
    <name evidence="1" type="ORF">HEB94_006210</name>
</gene>
<evidence type="ECO:0000313" key="2">
    <source>
        <dbReference type="Proteomes" id="UP000638648"/>
    </source>
</evidence>
<organism evidence="1 2">
    <name type="scientific">Actinopolymorpha pittospori</name>
    <dbReference type="NCBI Taxonomy" id="648752"/>
    <lineage>
        <taxon>Bacteria</taxon>
        <taxon>Bacillati</taxon>
        <taxon>Actinomycetota</taxon>
        <taxon>Actinomycetes</taxon>
        <taxon>Propionibacteriales</taxon>
        <taxon>Actinopolymorphaceae</taxon>
        <taxon>Actinopolymorpha</taxon>
    </lineage>
</organism>
<name>A0A927RAT1_9ACTN</name>
<dbReference type="EMBL" id="JADBEM010000001">
    <property type="protein sequence ID" value="MBE1609362.1"/>
    <property type="molecule type" value="Genomic_DNA"/>
</dbReference>
<proteinExistence type="predicted"/>
<sequence>MDYERFLTVVGAAGGLDRDGAERATTATLATLAERISPEKSGELLAALPPELGSALRTESPAERFDVDEFLRRVATREQGGPVLAERDAGAVFEALSQALPEPQYAGLVRHLTRDFAYLQPGRPEIVPEVEFVAKVAGLAGLDTDAGRRAVDAVLETLAERVAAGEVNDLVGRLPAALHEPLRRGRSHNPGPGRRMSPEEFVVRVAERDGVPLEQALTHTRAVCVVLRESVREDFFDASMRLPADHAVLWQSP</sequence>
<dbReference type="RefSeq" id="WP_192752949.1">
    <property type="nucleotide sequence ID" value="NZ_BAABJL010000214.1"/>
</dbReference>
<evidence type="ECO:0000313" key="1">
    <source>
        <dbReference type="EMBL" id="MBE1609362.1"/>
    </source>
</evidence>
<protein>
    <submittedName>
        <fullName evidence="1">Uncharacterized protein (DUF2267 family)</fullName>
    </submittedName>
</protein>
<dbReference type="AlphaFoldDB" id="A0A927RAT1"/>